<dbReference type="Proteomes" id="UP000178256">
    <property type="component" value="Unassembled WGS sequence"/>
</dbReference>
<dbReference type="PANTHER" id="PTHR41930">
    <property type="entry name" value="UPF0200 PROTEIN MJ1399"/>
    <property type="match status" value="1"/>
</dbReference>
<feature type="domain" description="NAD/GMP synthase" evidence="1">
    <location>
        <begin position="225"/>
        <end position="332"/>
    </location>
</feature>
<evidence type="ECO:0000313" key="3">
    <source>
        <dbReference type="Proteomes" id="UP000178256"/>
    </source>
</evidence>
<dbReference type="STRING" id="1802697.A2925_00595"/>
<dbReference type="Gene3D" id="3.40.50.620">
    <property type="entry name" value="HUPs"/>
    <property type="match status" value="1"/>
</dbReference>
<dbReference type="InterPro" id="IPR014729">
    <property type="entry name" value="Rossmann-like_a/b/a_fold"/>
</dbReference>
<protein>
    <recommendedName>
        <fullName evidence="1">NAD/GMP synthase domain-containing protein</fullName>
    </recommendedName>
</protein>
<dbReference type="SUPFAM" id="SSF52540">
    <property type="entry name" value="P-loop containing nucleoside triphosphate hydrolases"/>
    <property type="match status" value="1"/>
</dbReference>
<organism evidence="2 3">
    <name type="scientific">Candidatus Yanofskybacteria bacterium RIFCSPLOWO2_01_FULL_44_22</name>
    <dbReference type="NCBI Taxonomy" id="1802697"/>
    <lineage>
        <taxon>Bacteria</taxon>
        <taxon>Candidatus Yanofskyibacteriota</taxon>
    </lineage>
</organism>
<accession>A0A1F8GK16</accession>
<dbReference type="InterPro" id="IPR027417">
    <property type="entry name" value="P-loop_NTPase"/>
</dbReference>
<dbReference type="EMBL" id="MGKL01000020">
    <property type="protein sequence ID" value="OGN25350.1"/>
    <property type="molecule type" value="Genomic_DNA"/>
</dbReference>
<evidence type="ECO:0000259" key="1">
    <source>
        <dbReference type="Pfam" id="PF02540"/>
    </source>
</evidence>
<evidence type="ECO:0000313" key="2">
    <source>
        <dbReference type="EMBL" id="OGN25350.1"/>
    </source>
</evidence>
<dbReference type="InterPro" id="IPR022310">
    <property type="entry name" value="NAD/GMP_synthase"/>
</dbReference>
<dbReference type="SUPFAM" id="SSF52402">
    <property type="entry name" value="Adenine nucleotide alpha hydrolases-like"/>
    <property type="match status" value="1"/>
</dbReference>
<sequence length="514" mass="58463">MSKTYKGIAIFGTPASGKTAISLKLEKRLPGSKHLEVFDELIEPTLRKSPHIKGESVRERARQVFGYLKNKYGQSAIGKLVTGIHKRKYKKQFIIISGIRGLENAQYLKREGYLIVFLSVPASAGVKRLMEREGYSKDAAVKDYKEEETIYKTSKVKSIADLILDTSGKDPMRPAAALLRFLGKYECKKCVNNIENPVISIDKDGLCQTCALYKSKFNPKVFRKELKFFKAFANRRGKYNAMVGISGGKDSTAVLYRMVKFGFRPLAFTFDTGYYSDHIFSRSAEMAENLGVSHERIDIRTYVRKIDRISYRKTAELYDLPYSDKLQARFRGLYEEGREHYSVKCGHSIPFVRTCQLCRRVVIRAYYGEAVKRGINLVVLGINEWTGLSRNNFTAIRKLKPFKNKPAVYIVHLPFLIQAKIGDTQKILRKIGWKEPRGELLIESNANSCLFARAAENKARKLLGFHPDSTRLGREVTASFISKEQALKALRKRHGYSYSVREVLEKAGVTIALP</sequence>
<reference evidence="2 3" key="1">
    <citation type="journal article" date="2016" name="Nat. Commun.">
        <title>Thousands of microbial genomes shed light on interconnected biogeochemical processes in an aquifer system.</title>
        <authorList>
            <person name="Anantharaman K."/>
            <person name="Brown C.T."/>
            <person name="Hug L.A."/>
            <person name="Sharon I."/>
            <person name="Castelle C.J."/>
            <person name="Probst A.J."/>
            <person name="Thomas B.C."/>
            <person name="Singh A."/>
            <person name="Wilkins M.J."/>
            <person name="Karaoz U."/>
            <person name="Brodie E.L."/>
            <person name="Williams K.H."/>
            <person name="Hubbard S.S."/>
            <person name="Banfield J.F."/>
        </authorList>
    </citation>
    <scope>NUCLEOTIDE SEQUENCE [LARGE SCALE GENOMIC DNA]</scope>
</reference>
<dbReference type="AlphaFoldDB" id="A0A1F8GK16"/>
<dbReference type="PANTHER" id="PTHR41930:SF1">
    <property type="entry name" value="DEPHOSPHO-COA KINASE"/>
    <property type="match status" value="1"/>
</dbReference>
<comment type="caution">
    <text evidence="2">The sequence shown here is derived from an EMBL/GenBank/DDBJ whole genome shotgun (WGS) entry which is preliminary data.</text>
</comment>
<dbReference type="Gene3D" id="3.40.50.300">
    <property type="entry name" value="P-loop containing nucleotide triphosphate hydrolases"/>
    <property type="match status" value="1"/>
</dbReference>
<gene>
    <name evidence="2" type="ORF">A2925_00595</name>
</gene>
<dbReference type="Pfam" id="PF02540">
    <property type="entry name" value="NAD_synthase"/>
    <property type="match status" value="1"/>
</dbReference>
<proteinExistence type="predicted"/>
<dbReference type="GO" id="GO:0006163">
    <property type="term" value="P:purine nucleotide metabolic process"/>
    <property type="evidence" value="ECO:0007669"/>
    <property type="project" value="UniProtKB-ARBA"/>
</dbReference>
<name>A0A1F8GK16_9BACT</name>